<reference evidence="3 4" key="1">
    <citation type="submission" date="2020-07" db="EMBL/GenBank/DDBJ databases">
        <title>Sequencing the genomes of 1000 actinobacteria strains.</title>
        <authorList>
            <person name="Klenk H.-P."/>
        </authorList>
    </citation>
    <scope>NUCLEOTIDE SEQUENCE [LARGE SCALE GENOMIC DNA]</scope>
    <source>
        <strain evidence="3 4">DSM 26341</strain>
    </source>
</reference>
<keyword evidence="1" id="KW-0732">Signal</keyword>
<organism evidence="3 4">
    <name type="scientific">Spelaeicoccus albus</name>
    <dbReference type="NCBI Taxonomy" id="1280376"/>
    <lineage>
        <taxon>Bacteria</taxon>
        <taxon>Bacillati</taxon>
        <taxon>Actinomycetota</taxon>
        <taxon>Actinomycetes</taxon>
        <taxon>Micrococcales</taxon>
        <taxon>Brevibacteriaceae</taxon>
        <taxon>Spelaeicoccus</taxon>
    </lineage>
</organism>
<dbReference type="Gene3D" id="3.40.50.1820">
    <property type="entry name" value="alpha/beta hydrolase"/>
    <property type="match status" value="1"/>
</dbReference>
<gene>
    <name evidence="3" type="ORF">BJY26_001571</name>
</gene>
<evidence type="ECO:0000256" key="1">
    <source>
        <dbReference type="SAM" id="SignalP"/>
    </source>
</evidence>
<dbReference type="Proteomes" id="UP000539111">
    <property type="component" value="Unassembled WGS sequence"/>
</dbReference>
<evidence type="ECO:0000259" key="2">
    <source>
        <dbReference type="Pfam" id="PF00561"/>
    </source>
</evidence>
<feature type="domain" description="AB hydrolase-1" evidence="2">
    <location>
        <begin position="65"/>
        <end position="186"/>
    </location>
</feature>
<dbReference type="InterPro" id="IPR029058">
    <property type="entry name" value="AB_hydrolase_fold"/>
</dbReference>
<protein>
    <submittedName>
        <fullName evidence="3">Pimeloyl-ACP methyl ester carboxylesterase</fullName>
    </submittedName>
</protein>
<accession>A0A7Z0AC89</accession>
<feature type="chain" id="PRO_5038427002" evidence="1">
    <location>
        <begin position="26"/>
        <end position="298"/>
    </location>
</feature>
<dbReference type="GO" id="GO:0016020">
    <property type="term" value="C:membrane"/>
    <property type="evidence" value="ECO:0007669"/>
    <property type="project" value="TreeGrafter"/>
</dbReference>
<dbReference type="Pfam" id="PF00561">
    <property type="entry name" value="Abhydrolase_1"/>
    <property type="match status" value="1"/>
</dbReference>
<dbReference type="InterPro" id="IPR006311">
    <property type="entry name" value="TAT_signal"/>
</dbReference>
<dbReference type="RefSeq" id="WP_179427123.1">
    <property type="nucleotide sequence ID" value="NZ_JACBZP010000001.1"/>
</dbReference>
<keyword evidence="4" id="KW-1185">Reference proteome</keyword>
<dbReference type="PANTHER" id="PTHR43798:SF33">
    <property type="entry name" value="HYDROLASE, PUTATIVE (AFU_ORTHOLOGUE AFUA_2G14860)-RELATED"/>
    <property type="match status" value="1"/>
</dbReference>
<evidence type="ECO:0000313" key="3">
    <source>
        <dbReference type="EMBL" id="NYI67265.1"/>
    </source>
</evidence>
<dbReference type="GO" id="GO:0003824">
    <property type="term" value="F:catalytic activity"/>
    <property type="evidence" value="ECO:0007669"/>
    <property type="project" value="UniProtKB-ARBA"/>
</dbReference>
<dbReference type="InterPro" id="IPR050266">
    <property type="entry name" value="AB_hydrolase_sf"/>
</dbReference>
<sequence length="298" mass="31287">MNTRTRFRRATGAVAAVAMAAGVLAACAPTSSASAPASHAADAGLHMISNDGHRLAFHVTPGHRPAVVLDAGGGNDSTYWKKLVPVLSQRTGAEIITYDRAGMGKSDRVPGPYGNKDAASDLEAGLKALEVSHDAVLVSHSQAGEVATNLVNEYPGSVSGAVLVDASLPQFYSTDEIARIVSANAPKIAALKKHKPTKASRQLIAMAKNYAPAHRRYAQLSWPASVPAIAVVSASTPYPAGLDARRWRDAQAKFVNAASNRRLVTAAHSSHDVPIDRPGLVVRQTREMLGRVGRPNGS</sequence>
<dbReference type="PROSITE" id="PS51318">
    <property type="entry name" value="TAT"/>
    <property type="match status" value="1"/>
</dbReference>
<name>A0A7Z0AC89_9MICO</name>
<dbReference type="EMBL" id="JACBZP010000001">
    <property type="protein sequence ID" value="NYI67265.1"/>
    <property type="molecule type" value="Genomic_DNA"/>
</dbReference>
<comment type="caution">
    <text evidence="3">The sequence shown here is derived from an EMBL/GenBank/DDBJ whole genome shotgun (WGS) entry which is preliminary data.</text>
</comment>
<dbReference type="PROSITE" id="PS51257">
    <property type="entry name" value="PROKAR_LIPOPROTEIN"/>
    <property type="match status" value="1"/>
</dbReference>
<evidence type="ECO:0000313" key="4">
    <source>
        <dbReference type="Proteomes" id="UP000539111"/>
    </source>
</evidence>
<dbReference type="PANTHER" id="PTHR43798">
    <property type="entry name" value="MONOACYLGLYCEROL LIPASE"/>
    <property type="match status" value="1"/>
</dbReference>
<dbReference type="InterPro" id="IPR000073">
    <property type="entry name" value="AB_hydrolase_1"/>
</dbReference>
<dbReference type="AlphaFoldDB" id="A0A7Z0AC89"/>
<dbReference type="SUPFAM" id="SSF53474">
    <property type="entry name" value="alpha/beta-Hydrolases"/>
    <property type="match status" value="1"/>
</dbReference>
<proteinExistence type="predicted"/>
<feature type="signal peptide" evidence="1">
    <location>
        <begin position="1"/>
        <end position="25"/>
    </location>
</feature>